<feature type="signal peptide" evidence="7">
    <location>
        <begin position="1"/>
        <end position="25"/>
    </location>
</feature>
<proteinExistence type="predicted"/>
<keyword evidence="5 6" id="KW-0472">Membrane</keyword>
<evidence type="ECO:0000256" key="4">
    <source>
        <dbReference type="ARBA" id="ARBA00022989"/>
    </source>
</evidence>
<dbReference type="Gene3D" id="3.40.50.410">
    <property type="entry name" value="von Willebrand factor, type A domain"/>
    <property type="match status" value="1"/>
</dbReference>
<evidence type="ECO:0000313" key="11">
    <source>
        <dbReference type="Proteomes" id="UP000199113"/>
    </source>
</evidence>
<dbReference type="CDD" id="cd00198">
    <property type="entry name" value="vWFA"/>
    <property type="match status" value="1"/>
</dbReference>
<evidence type="ECO:0000256" key="5">
    <source>
        <dbReference type="ARBA" id="ARBA00023136"/>
    </source>
</evidence>
<feature type="transmembrane region" description="Helical" evidence="6">
    <location>
        <begin position="316"/>
        <end position="337"/>
    </location>
</feature>
<dbReference type="AlphaFoldDB" id="A0A1I0X5B7"/>
<dbReference type="InterPro" id="IPR036465">
    <property type="entry name" value="vWFA_dom_sf"/>
</dbReference>
<dbReference type="EMBL" id="PJBV01000010">
    <property type="protein sequence ID" value="PKH44102.1"/>
    <property type="molecule type" value="Genomic_DNA"/>
</dbReference>
<dbReference type="Gene3D" id="1.20.81.30">
    <property type="entry name" value="Type II secretion system (T2SS), domain F"/>
    <property type="match status" value="1"/>
</dbReference>
<reference evidence="9 12" key="2">
    <citation type="submission" date="2017-12" db="EMBL/GenBank/DDBJ databases">
        <title>Pharmacopeia of the Arctic Ocean.</title>
        <authorList>
            <person name="Collins E."/>
            <person name="Ducluzeau A.-L."/>
        </authorList>
    </citation>
    <scope>NUCLEOTIDE SEQUENCE [LARGE SCALE GENOMIC DNA]</scope>
    <source>
        <strain evidence="9 12">DSM 23325</strain>
    </source>
</reference>
<reference evidence="10" key="1">
    <citation type="submission" date="2016-10" db="EMBL/GenBank/DDBJ databases">
        <authorList>
            <person name="de Groot N.N."/>
        </authorList>
    </citation>
    <scope>NUCLEOTIDE SEQUENCE [LARGE SCALE GENOMIC DNA]</scope>
    <source>
        <strain evidence="10">CGMCC 1.10697</strain>
    </source>
</reference>
<evidence type="ECO:0000313" key="12">
    <source>
        <dbReference type="Proteomes" id="UP000233565"/>
    </source>
</evidence>
<evidence type="ECO:0000256" key="3">
    <source>
        <dbReference type="ARBA" id="ARBA00022692"/>
    </source>
</evidence>
<name>A0A1I0X5B7_9ACTN</name>
<dbReference type="InterPro" id="IPR002035">
    <property type="entry name" value="VWF_A"/>
</dbReference>
<keyword evidence="3 6" id="KW-0812">Transmembrane</keyword>
<evidence type="ECO:0000256" key="2">
    <source>
        <dbReference type="ARBA" id="ARBA00022475"/>
    </source>
</evidence>
<evidence type="ECO:0000313" key="10">
    <source>
        <dbReference type="EMBL" id="SFA95576.1"/>
    </source>
</evidence>
<dbReference type="Pfam" id="PF13519">
    <property type="entry name" value="VWA_2"/>
    <property type="match status" value="1"/>
</dbReference>
<protein>
    <submittedName>
        <fullName evidence="10">Tight adherence protein B</fullName>
    </submittedName>
</protein>
<dbReference type="STRING" id="748909.SAMN05192575_102116"/>
<dbReference type="GO" id="GO:0005886">
    <property type="term" value="C:plasma membrane"/>
    <property type="evidence" value="ECO:0007669"/>
    <property type="project" value="UniProtKB-SubCell"/>
</dbReference>
<feature type="transmembrane region" description="Helical" evidence="6">
    <location>
        <begin position="577"/>
        <end position="596"/>
    </location>
</feature>
<evidence type="ECO:0000256" key="1">
    <source>
        <dbReference type="ARBA" id="ARBA00004651"/>
    </source>
</evidence>
<evidence type="ECO:0000256" key="7">
    <source>
        <dbReference type="SAM" id="SignalP"/>
    </source>
</evidence>
<feature type="transmembrane region" description="Helical" evidence="6">
    <location>
        <begin position="608"/>
        <end position="628"/>
    </location>
</feature>
<feature type="chain" id="PRO_5011755660" evidence="7">
    <location>
        <begin position="26"/>
        <end position="636"/>
    </location>
</feature>
<dbReference type="SMART" id="SM00327">
    <property type="entry name" value="VWA"/>
    <property type="match status" value="1"/>
</dbReference>
<dbReference type="Pfam" id="PF00482">
    <property type="entry name" value="T2SSF"/>
    <property type="match status" value="1"/>
</dbReference>
<keyword evidence="12" id="KW-1185">Reference proteome</keyword>
<feature type="transmembrane region" description="Helical" evidence="6">
    <location>
        <begin position="411"/>
        <end position="428"/>
    </location>
</feature>
<sequence>MRIATSIAACALTLGALCTGPAAFAADEISIDHVQSEGGTVSLLLGVDQLPAGATADLDTVEVTVNGDTVDASAESVEGGPVERTTILVLDASNSMSGEKLAAATSAIDAFLTAAPEDVQIGLVTFAGTVQESISPTTDHQSIIDTLAEVELKAGTKLYDAVAAGADLAGDEGARSLLVLSDGADTGSATTIDELSTQATDAGVVVDVVALAQSAEQQATLDGLASAAGGRVIPADPAALSDVFSAQAEALASQVVVTFDLPEGVSGEQTVEASLSAGGSTFTDSAFVSLASSESGSAAGLEVIEPGSPMIGRSGLLLGLLAFGLGLAGVLAFALGGGSSRSLSDQRLNNYFANSADGAKAKGGRRNQPKAQGSLRDAAVGIAGQMVKGDFEDRLTKRLAGAGSSLKPAEWLLLHAAIAFGAGFAGLILKGGALMVILFIVGLVLPWFWLKRKHAKRLAAFNAQLAETLTLMAGGLSAGLSLPQAVDTVVREGHQPMAGELGRALIEQRLGIPIEETLDNVAERMESEDFGWVVMAIRIQREVGGNLAELLNTVSDTLRDREYLRRQVRVLSAEGRFSGYVLTAMPIALFCYMLVFRGDFVEPLYTTGSGYLLLGIAIMMLAGGSFVMSRLTKIKV</sequence>
<keyword evidence="4 6" id="KW-1133">Transmembrane helix</keyword>
<dbReference type="Proteomes" id="UP000199113">
    <property type="component" value="Unassembled WGS sequence"/>
</dbReference>
<organism evidence="10 11">
    <name type="scientific">Nocardioides alpinus</name>
    <dbReference type="NCBI Taxonomy" id="748909"/>
    <lineage>
        <taxon>Bacteria</taxon>
        <taxon>Bacillati</taxon>
        <taxon>Actinomycetota</taxon>
        <taxon>Actinomycetes</taxon>
        <taxon>Propionibacteriales</taxon>
        <taxon>Nocardioidaceae</taxon>
        <taxon>Nocardioides</taxon>
    </lineage>
</organism>
<evidence type="ECO:0000256" key="6">
    <source>
        <dbReference type="SAM" id="Phobius"/>
    </source>
</evidence>
<dbReference type="RefSeq" id="WP_091195856.1">
    <property type="nucleotide sequence ID" value="NZ_FOKC01000002.1"/>
</dbReference>
<dbReference type="InterPro" id="IPR042094">
    <property type="entry name" value="T2SS_GspF_sf"/>
</dbReference>
<dbReference type="SUPFAM" id="SSF53300">
    <property type="entry name" value="vWA-like"/>
    <property type="match status" value="1"/>
</dbReference>
<dbReference type="InterPro" id="IPR018076">
    <property type="entry name" value="T2SS_GspF_dom"/>
</dbReference>
<dbReference type="PANTHER" id="PTHR35007:SF1">
    <property type="entry name" value="PILUS ASSEMBLY PROTEIN"/>
    <property type="match status" value="1"/>
</dbReference>
<evidence type="ECO:0000259" key="8">
    <source>
        <dbReference type="PROSITE" id="PS50234"/>
    </source>
</evidence>
<dbReference type="OrthoDB" id="597333at2"/>
<comment type="subcellular location">
    <subcellularLocation>
        <location evidence="1">Cell membrane</location>
        <topology evidence="1">Multi-pass membrane protein</topology>
    </subcellularLocation>
</comment>
<dbReference type="PANTHER" id="PTHR35007">
    <property type="entry name" value="INTEGRAL MEMBRANE PROTEIN-RELATED"/>
    <property type="match status" value="1"/>
</dbReference>
<dbReference type="PROSITE" id="PS50234">
    <property type="entry name" value="VWFA"/>
    <property type="match status" value="1"/>
</dbReference>
<accession>A0A1I0X5B7</accession>
<dbReference type="EMBL" id="FOKC01000002">
    <property type="protein sequence ID" value="SFA95576.1"/>
    <property type="molecule type" value="Genomic_DNA"/>
</dbReference>
<gene>
    <name evidence="9" type="ORF">CXG46_00625</name>
    <name evidence="10" type="ORF">SAMN05192575_102116</name>
</gene>
<dbReference type="Proteomes" id="UP000233565">
    <property type="component" value="Unassembled WGS sequence"/>
</dbReference>
<evidence type="ECO:0000313" key="9">
    <source>
        <dbReference type="EMBL" id="PKH44102.1"/>
    </source>
</evidence>
<keyword evidence="7" id="KW-0732">Signal</keyword>
<feature type="transmembrane region" description="Helical" evidence="6">
    <location>
        <begin position="434"/>
        <end position="450"/>
    </location>
</feature>
<keyword evidence="2" id="KW-1003">Cell membrane</keyword>
<feature type="domain" description="VWFA" evidence="8">
    <location>
        <begin position="85"/>
        <end position="255"/>
    </location>
</feature>